<organism evidence="1 2">
    <name type="scientific">Chromobacterium phragmitis</name>
    <dbReference type="NCBI Taxonomy" id="2202141"/>
    <lineage>
        <taxon>Bacteria</taxon>
        <taxon>Pseudomonadati</taxon>
        <taxon>Pseudomonadota</taxon>
        <taxon>Betaproteobacteria</taxon>
        <taxon>Neisseriales</taxon>
        <taxon>Chromobacteriaceae</taxon>
        <taxon>Chromobacterium</taxon>
    </lineage>
</organism>
<comment type="caution">
    <text evidence="1">The sequence shown here is derived from an EMBL/GenBank/DDBJ whole genome shotgun (WGS) entry which is preliminary data.</text>
</comment>
<proteinExistence type="predicted"/>
<keyword evidence="2" id="KW-1185">Reference proteome</keyword>
<protein>
    <recommendedName>
        <fullName evidence="3">Phage tail protein</fullName>
    </recommendedName>
</protein>
<dbReference type="RefSeq" id="WP_347937933.1">
    <property type="nucleotide sequence ID" value="NZ_JBDXMI010000006.1"/>
</dbReference>
<evidence type="ECO:0000313" key="2">
    <source>
        <dbReference type="Proteomes" id="UP001462502"/>
    </source>
</evidence>
<dbReference type="EMBL" id="JBDXMI010000006">
    <property type="protein sequence ID" value="MEO9387060.1"/>
    <property type="molecule type" value="Genomic_DNA"/>
</dbReference>
<dbReference type="Proteomes" id="UP001462502">
    <property type="component" value="Unassembled WGS sequence"/>
</dbReference>
<sequence length="120" mass="13839">MIYEFPKLAAGPDSRQYSEKIEDPSIRTQMEGGYTVTRPRFTRRPRRKFAVAYTFISADDKKLLEGFWNAVKGGSGMFWWPLPYSDEKAVCRFGEGEIDFQYVGAGGNHRWDVKMAIEEV</sequence>
<name>A0ABV0J0K4_9NEIS</name>
<gene>
    <name evidence="1" type="ORF">ABI908_23485</name>
</gene>
<reference evidence="1 2" key="1">
    <citation type="submission" date="2024-05" db="EMBL/GenBank/DDBJ databases">
        <authorList>
            <person name="De Oliveira J.P."/>
            <person name="Noriler S.A."/>
            <person name="De Oliveira A.G."/>
            <person name="Sipoli D.S."/>
        </authorList>
    </citation>
    <scope>NUCLEOTIDE SEQUENCE [LARGE SCALE GENOMIC DNA]</scope>
    <source>
        <strain evidence="1 2">LABIM192</strain>
    </source>
</reference>
<accession>A0ABV0J0K4</accession>
<evidence type="ECO:0000313" key="1">
    <source>
        <dbReference type="EMBL" id="MEO9387060.1"/>
    </source>
</evidence>
<evidence type="ECO:0008006" key="3">
    <source>
        <dbReference type="Google" id="ProtNLM"/>
    </source>
</evidence>